<dbReference type="InterPro" id="IPR036939">
    <property type="entry name" value="Cu2_ascorb_mOase_N_sf"/>
</dbReference>
<dbReference type="Pfam" id="PF03712">
    <property type="entry name" value="Cu2_monoox_C"/>
    <property type="match status" value="1"/>
</dbReference>
<organism evidence="3 4">
    <name type="scientific">Microvenator marinus</name>
    <dbReference type="NCBI Taxonomy" id="2600177"/>
    <lineage>
        <taxon>Bacteria</taxon>
        <taxon>Deltaproteobacteria</taxon>
        <taxon>Bradymonadales</taxon>
        <taxon>Microvenatoraceae</taxon>
        <taxon>Microvenator</taxon>
    </lineage>
</organism>
<accession>A0A5B8XW53</accession>
<name>A0A5B8XW53_9DELT</name>
<dbReference type="KEGG" id="bbae:FRD01_14050"/>
<dbReference type="GO" id="GO:0005507">
    <property type="term" value="F:copper ion binding"/>
    <property type="evidence" value="ECO:0007669"/>
    <property type="project" value="InterPro"/>
</dbReference>
<dbReference type="InterPro" id="IPR014784">
    <property type="entry name" value="Cu2_ascorb_mOase-like_C"/>
</dbReference>
<protein>
    <recommendedName>
        <fullName evidence="2">Copper type II ascorbate-dependent monooxygenase C-terminal domain-containing protein</fullName>
    </recommendedName>
</protein>
<dbReference type="GO" id="GO:0009055">
    <property type="term" value="F:electron transfer activity"/>
    <property type="evidence" value="ECO:0007669"/>
    <property type="project" value="InterPro"/>
</dbReference>
<dbReference type="InterPro" id="IPR036909">
    <property type="entry name" value="Cyt_c-like_dom_sf"/>
</dbReference>
<dbReference type="Proteomes" id="UP000321595">
    <property type="component" value="Chromosome"/>
</dbReference>
<dbReference type="Gene3D" id="2.60.120.230">
    <property type="match status" value="1"/>
</dbReference>
<dbReference type="GO" id="GO:0004500">
    <property type="term" value="F:dopamine beta-monooxygenase activity"/>
    <property type="evidence" value="ECO:0007669"/>
    <property type="project" value="InterPro"/>
</dbReference>
<dbReference type="OrthoDB" id="258766at2"/>
<dbReference type="PANTHER" id="PTHR10157:SF23">
    <property type="entry name" value="MOXD1 HOMOLOG 1"/>
    <property type="match status" value="1"/>
</dbReference>
<feature type="domain" description="Copper type II ascorbate-dependent monooxygenase C-terminal" evidence="2">
    <location>
        <begin position="302"/>
        <end position="417"/>
    </location>
</feature>
<reference evidence="3 4" key="1">
    <citation type="submission" date="2019-08" db="EMBL/GenBank/DDBJ databases">
        <authorList>
            <person name="Liang Q."/>
        </authorList>
    </citation>
    <scope>NUCLEOTIDE SEQUENCE [LARGE SCALE GENOMIC DNA]</scope>
    <source>
        <strain evidence="3 4">V1718</strain>
    </source>
</reference>
<dbReference type="AlphaFoldDB" id="A0A5B8XW53"/>
<evidence type="ECO:0000256" key="1">
    <source>
        <dbReference type="ARBA" id="ARBA00023157"/>
    </source>
</evidence>
<evidence type="ECO:0000259" key="2">
    <source>
        <dbReference type="Pfam" id="PF03712"/>
    </source>
</evidence>
<keyword evidence="1" id="KW-1015">Disulfide bond</keyword>
<proteinExistence type="predicted"/>
<dbReference type="InterPro" id="IPR000945">
    <property type="entry name" value="DBH-like"/>
</dbReference>
<dbReference type="SUPFAM" id="SSF49742">
    <property type="entry name" value="PHM/PNGase F"/>
    <property type="match status" value="2"/>
</dbReference>
<sequence length="588" mass="64062">MNFSTSFRRGQILCLVAVLAAACDSTPEEPENQPPEEVTGCVPDAAQWEEIKPLVDLHCAGCHGPAPDYGAPHDLSSYDALMVRDFDITRAELGARRVGQGTMPPIGMPGMTPEEVAKFVDWATCSEGEYNAVPRLTVNRPVFLGPSEPPADVPYIDLVAPDFPIETGWVDRYQCFTFEIPFDEDQFIRRIEIVEDKSEVLHHVVLLRDNDKNAPLEPHNCVGMPSGSDYLYAWAPGTGAVQFEDGGLRAQGGERYVLQLHYNNGAGIEDLKDSSGVRLYHGPAEGTEYGMVAIGPVYFQVPGRTAQDVTGECPISQETRLLAGMPHMHEIGDSFSQEIVRASGERENLIDLKNWDFETQLFYSTPVTLSPGDRIETRCGFDNPNTGAVTAGPKTEDEMCFNFMYVTPPPPARYCDDVETSTLEDVEYTAGQCLEGGFDAPALVEGRFVVGEVDGLDGGTISAGTYELKAIEIWRESAATPIGDIDLERSKILARGQVVYQDGAFTMDADIVSDVLLTTGQSFTQPATSVSFTMASDTSNTEALVGEAVCAQAPAQIPYVTDGTTLRFAISGNAFNVNFQSVYEFELK</sequence>
<dbReference type="InterPro" id="IPR008977">
    <property type="entry name" value="PHM/PNGase_F_dom_sf"/>
</dbReference>
<dbReference type="SUPFAM" id="SSF46626">
    <property type="entry name" value="Cytochrome c"/>
    <property type="match status" value="1"/>
</dbReference>
<gene>
    <name evidence="3" type="ORF">FRD01_14050</name>
</gene>
<evidence type="ECO:0000313" key="4">
    <source>
        <dbReference type="Proteomes" id="UP000321595"/>
    </source>
</evidence>
<evidence type="ECO:0000313" key="3">
    <source>
        <dbReference type="EMBL" id="QED28333.1"/>
    </source>
</evidence>
<dbReference type="RefSeq" id="WP_146960665.1">
    <property type="nucleotide sequence ID" value="NZ_CP042467.1"/>
</dbReference>
<dbReference type="EMBL" id="CP042467">
    <property type="protein sequence ID" value="QED28333.1"/>
    <property type="molecule type" value="Genomic_DNA"/>
</dbReference>
<dbReference type="PANTHER" id="PTHR10157">
    <property type="entry name" value="DOPAMINE BETA HYDROXYLASE RELATED"/>
    <property type="match status" value="1"/>
</dbReference>
<dbReference type="Gene3D" id="2.60.120.310">
    <property type="entry name" value="Copper type II, ascorbate-dependent monooxygenase, N-terminal domain"/>
    <property type="match status" value="1"/>
</dbReference>
<keyword evidence="4" id="KW-1185">Reference proteome</keyword>
<dbReference type="GO" id="GO:0020037">
    <property type="term" value="F:heme binding"/>
    <property type="evidence" value="ECO:0007669"/>
    <property type="project" value="InterPro"/>
</dbReference>
<dbReference type="InterPro" id="IPR024548">
    <property type="entry name" value="Cu2_monoox_C"/>
</dbReference>